<dbReference type="InterPro" id="IPR016031">
    <property type="entry name" value="Trp_RNA-bd_attenuator-like_dom"/>
</dbReference>
<dbReference type="KEGG" id="sacd:HS1genome_1804"/>
<evidence type="ECO:0000313" key="3">
    <source>
        <dbReference type="Proteomes" id="UP000276741"/>
    </source>
</evidence>
<dbReference type="NCBIfam" id="TIGR00266">
    <property type="entry name" value="TIGR00266 family protein"/>
    <property type="match status" value="1"/>
</dbReference>
<dbReference type="InterPro" id="IPR002838">
    <property type="entry name" value="AIM24"/>
</dbReference>
<sequence>MEYRILGYDMQHVRVYLGQGESVYGEGGHLVSKEPSVQLKTTAKGGLLSSLERDVTGGGFFVVELSGPGMAEFSSYFPGRVVPIQVSSGLNVEHTSFLFAENSVQYTAKLGKFWAGILGGEGVLLAHFSGQGKVFVHARGGVSTFNLSQGQSVQVEAGHLLAFDDGMNYGIERVGGLKSMLFSGEGLFLVKIDGPGRVWVHNVSVSQFAHTLYRQAPPPTGGGGGQGVTINL</sequence>
<dbReference type="AlphaFoldDB" id="A0A348B5G3"/>
<reference evidence="3" key="2">
    <citation type="submission" date="2018-04" db="EMBL/GenBank/DDBJ databases">
        <title>Complete genome sequence of Sulfodiicoccus acidiphilus strain HS-1.</title>
        <authorList>
            <person name="Sakai H.D."/>
            <person name="Kurosawa N."/>
        </authorList>
    </citation>
    <scope>NUCLEOTIDE SEQUENCE [LARGE SCALE GENOMIC DNA]</scope>
    <source>
        <strain evidence="3">HS-1</strain>
    </source>
</reference>
<dbReference type="Gene3D" id="3.60.160.10">
    <property type="entry name" value="Mitochondrial biogenesis AIM24"/>
    <property type="match status" value="1"/>
</dbReference>
<accession>A0A348B5G3</accession>
<dbReference type="GeneID" id="38667279"/>
<dbReference type="RefSeq" id="WP_229768215.1">
    <property type="nucleotide sequence ID" value="NZ_AP018553.1"/>
</dbReference>
<protein>
    <submittedName>
        <fullName evidence="1">Transcriptional regulator</fullName>
    </submittedName>
</protein>
<organism evidence="1 3">
    <name type="scientific">Sulfodiicoccus acidiphilus</name>
    <dbReference type="NCBI Taxonomy" id="1670455"/>
    <lineage>
        <taxon>Archaea</taxon>
        <taxon>Thermoproteota</taxon>
        <taxon>Thermoprotei</taxon>
        <taxon>Sulfolobales</taxon>
        <taxon>Sulfolobaceae</taxon>
        <taxon>Sulfodiicoccus</taxon>
    </lineage>
</organism>
<evidence type="ECO:0000313" key="1">
    <source>
        <dbReference type="EMBL" id="BBD73415.1"/>
    </source>
</evidence>
<proteinExistence type="predicted"/>
<reference evidence="2" key="1">
    <citation type="journal article" date="2014" name="Int. J. Syst. Evol. Microbiol.">
        <title>Complete genome sequence of Corynebacterium casei LMG S-19264T (=DSM 44701T), isolated from a smear-ripened cheese.</title>
        <authorList>
            <consortium name="US DOE Joint Genome Institute (JGI-PGF)"/>
            <person name="Walter F."/>
            <person name="Albersmeier A."/>
            <person name="Kalinowski J."/>
            <person name="Ruckert C."/>
        </authorList>
    </citation>
    <scope>NUCLEOTIDE SEQUENCE</scope>
    <source>
        <strain evidence="2">JCM 31740</strain>
    </source>
</reference>
<dbReference type="InterPro" id="IPR036983">
    <property type="entry name" value="AIM24_sf"/>
</dbReference>
<dbReference type="Proteomes" id="UP000276741">
    <property type="component" value="Chromosome"/>
</dbReference>
<name>A0A348B5G3_9CREN</name>
<dbReference type="EMBL" id="BMQS01000013">
    <property type="protein sequence ID" value="GGT98704.1"/>
    <property type="molecule type" value="Genomic_DNA"/>
</dbReference>
<gene>
    <name evidence="2" type="ORF">GCM10007116_15150</name>
    <name evidence="1" type="ORF">HS1genome_1804</name>
</gene>
<dbReference type="SUPFAM" id="SSF51219">
    <property type="entry name" value="TRAP-like"/>
    <property type="match status" value="1"/>
</dbReference>
<keyword evidence="3" id="KW-1185">Reference proteome</keyword>
<dbReference type="Proteomes" id="UP000616143">
    <property type="component" value="Unassembled WGS sequence"/>
</dbReference>
<reference evidence="2" key="4">
    <citation type="submission" date="2020-09" db="EMBL/GenBank/DDBJ databases">
        <authorList>
            <person name="Sun Q."/>
            <person name="Ohkuma M."/>
        </authorList>
    </citation>
    <scope>NUCLEOTIDE SEQUENCE</scope>
    <source>
        <strain evidence="2">JCM 31740</strain>
    </source>
</reference>
<dbReference type="EMBL" id="AP018553">
    <property type="protein sequence ID" value="BBD73415.1"/>
    <property type="molecule type" value="Genomic_DNA"/>
</dbReference>
<dbReference type="PANTHER" id="PTHR43657:SF1">
    <property type="entry name" value="ALTERED INHERITANCE OF MITOCHONDRIA PROTEIN 24, MITOCHONDRIAL"/>
    <property type="match status" value="1"/>
</dbReference>
<evidence type="ECO:0000313" key="2">
    <source>
        <dbReference type="EMBL" id="GGT98704.1"/>
    </source>
</evidence>
<dbReference type="PANTHER" id="PTHR43657">
    <property type="entry name" value="TRYPTOPHAN RNA-BINDING ATTENUATOR PROTEIN-LIKE PROTEIN"/>
    <property type="match status" value="1"/>
</dbReference>
<dbReference type="Pfam" id="PF01987">
    <property type="entry name" value="AIM24"/>
    <property type="match status" value="1"/>
</dbReference>
<reference evidence="1" key="3">
    <citation type="journal article" date="2019" name="BMC Res. Notes">
        <title>Complete genome sequence of the Sulfodiicoccus acidiphilus strain HS-1T, the first crenarchaeon that lacks polB3, isolated from an acidic hot spring in Ohwaku-dani, Hakone, Japan.</title>
        <authorList>
            <person name="Sakai H.D."/>
            <person name="Kurosawa N."/>
        </authorList>
    </citation>
    <scope>NUCLEOTIDE SEQUENCE</scope>
    <source>
        <strain evidence="1">HS-1</strain>
    </source>
</reference>